<dbReference type="Pfam" id="PF00168">
    <property type="entry name" value="C2"/>
    <property type="match status" value="1"/>
</dbReference>
<evidence type="ECO:0000313" key="4">
    <source>
        <dbReference type="Proteomes" id="UP001445076"/>
    </source>
</evidence>
<accession>A0AAW0YS32</accession>
<feature type="non-terminal residue" evidence="3">
    <location>
        <position position="1"/>
    </location>
</feature>
<dbReference type="GO" id="GO:0061669">
    <property type="term" value="P:spontaneous neurotransmitter secretion"/>
    <property type="evidence" value="ECO:0007669"/>
    <property type="project" value="TreeGrafter"/>
</dbReference>
<dbReference type="Proteomes" id="UP001445076">
    <property type="component" value="Unassembled WGS sequence"/>
</dbReference>
<evidence type="ECO:0000313" key="3">
    <source>
        <dbReference type="EMBL" id="KAK8752834.1"/>
    </source>
</evidence>
<reference evidence="3 4" key="1">
    <citation type="journal article" date="2024" name="BMC Genomics">
        <title>Genome assembly of redclaw crayfish (Cherax quadricarinatus) provides insights into its immune adaptation and hypoxia tolerance.</title>
        <authorList>
            <person name="Liu Z."/>
            <person name="Zheng J."/>
            <person name="Li H."/>
            <person name="Fang K."/>
            <person name="Wang S."/>
            <person name="He J."/>
            <person name="Zhou D."/>
            <person name="Weng S."/>
            <person name="Chi M."/>
            <person name="Gu Z."/>
            <person name="He J."/>
            <person name="Li F."/>
            <person name="Wang M."/>
        </authorList>
    </citation>
    <scope>NUCLEOTIDE SEQUENCE [LARGE SCALE GENOMIC DNA]</scope>
    <source>
        <strain evidence="3">ZL_2023a</strain>
    </source>
</reference>
<dbReference type="GO" id="GO:0098793">
    <property type="term" value="C:presynapse"/>
    <property type="evidence" value="ECO:0007669"/>
    <property type="project" value="GOC"/>
</dbReference>
<dbReference type="SUPFAM" id="SSF49562">
    <property type="entry name" value="C2 domain (Calcium/lipid-binding domain, CaLB)"/>
    <property type="match status" value="1"/>
</dbReference>
<keyword evidence="4" id="KW-1185">Reference proteome</keyword>
<keyword evidence="1" id="KW-0479">Metal-binding</keyword>
<dbReference type="PANTHER" id="PTHR45729">
    <property type="entry name" value="RABPHILIN, ISOFORM A"/>
    <property type="match status" value="1"/>
</dbReference>
<gene>
    <name evidence="3" type="ORF">OTU49_007836</name>
</gene>
<dbReference type="InterPro" id="IPR000008">
    <property type="entry name" value="C2_dom"/>
</dbReference>
<dbReference type="PROSITE" id="PS50004">
    <property type="entry name" value="C2"/>
    <property type="match status" value="1"/>
</dbReference>
<organism evidence="3 4">
    <name type="scientific">Cherax quadricarinatus</name>
    <name type="common">Australian red claw crayfish</name>
    <dbReference type="NCBI Taxonomy" id="27406"/>
    <lineage>
        <taxon>Eukaryota</taxon>
        <taxon>Metazoa</taxon>
        <taxon>Ecdysozoa</taxon>
        <taxon>Arthropoda</taxon>
        <taxon>Crustacea</taxon>
        <taxon>Multicrustacea</taxon>
        <taxon>Malacostraca</taxon>
        <taxon>Eumalacostraca</taxon>
        <taxon>Eucarida</taxon>
        <taxon>Decapoda</taxon>
        <taxon>Pleocyemata</taxon>
        <taxon>Astacidea</taxon>
        <taxon>Parastacoidea</taxon>
        <taxon>Parastacidae</taxon>
        <taxon>Cherax</taxon>
    </lineage>
</organism>
<comment type="caution">
    <text evidence="3">The sequence shown here is derived from an EMBL/GenBank/DDBJ whole genome shotgun (WGS) entry which is preliminary data.</text>
</comment>
<dbReference type="GO" id="GO:0017158">
    <property type="term" value="P:regulation of calcium ion-dependent exocytosis"/>
    <property type="evidence" value="ECO:0007669"/>
    <property type="project" value="TreeGrafter"/>
</dbReference>
<evidence type="ECO:0000259" key="2">
    <source>
        <dbReference type="PROSITE" id="PS50004"/>
    </source>
</evidence>
<dbReference type="Gene3D" id="2.60.40.150">
    <property type="entry name" value="C2 domain"/>
    <property type="match status" value="1"/>
</dbReference>
<sequence length="123" mass="14027">LHLLPGASKSNKLRTRTVTKTVNPDFNETLTYYGISDQEMARKTLRLTILDEERFGCDFLGEARMALKKVRPHETKRIRINLEKRAILLEDEVKGEAERGKVLLSLKYATQRSALIVGIVRCA</sequence>
<proteinExistence type="predicted"/>
<feature type="domain" description="C2" evidence="2">
    <location>
        <begin position="1"/>
        <end position="82"/>
    </location>
</feature>
<dbReference type="PANTHER" id="PTHR45729:SF6">
    <property type="entry name" value="RABPHILIN, ISOFORM A"/>
    <property type="match status" value="1"/>
</dbReference>
<dbReference type="InterPro" id="IPR043566">
    <property type="entry name" value="Rabphilin/DOC2/Noc2"/>
</dbReference>
<dbReference type="GO" id="GO:0046872">
    <property type="term" value="F:metal ion binding"/>
    <property type="evidence" value="ECO:0007669"/>
    <property type="project" value="UniProtKB-KW"/>
</dbReference>
<evidence type="ECO:0000256" key="1">
    <source>
        <dbReference type="ARBA" id="ARBA00022723"/>
    </source>
</evidence>
<dbReference type="InterPro" id="IPR035892">
    <property type="entry name" value="C2_domain_sf"/>
</dbReference>
<name>A0AAW0YS32_CHEQU</name>
<protein>
    <recommendedName>
        <fullName evidence="2">C2 domain-containing protein</fullName>
    </recommendedName>
</protein>
<dbReference type="AlphaFoldDB" id="A0AAW0YS32"/>
<dbReference type="GO" id="GO:0006887">
    <property type="term" value="P:exocytosis"/>
    <property type="evidence" value="ECO:0007669"/>
    <property type="project" value="TreeGrafter"/>
</dbReference>
<dbReference type="EMBL" id="JARKIK010000004">
    <property type="protein sequence ID" value="KAK8752834.1"/>
    <property type="molecule type" value="Genomic_DNA"/>
</dbReference>
<feature type="non-terminal residue" evidence="3">
    <location>
        <position position="123"/>
    </location>
</feature>